<dbReference type="AlphaFoldDB" id="A0A2M7B5V6"/>
<dbReference type="EMBL" id="PEVJ01000026">
    <property type="protein sequence ID" value="PIU98487.1"/>
    <property type="molecule type" value="Genomic_DNA"/>
</dbReference>
<dbReference type="GO" id="GO:0015297">
    <property type="term" value="F:antiporter activity"/>
    <property type="evidence" value="ECO:0007669"/>
    <property type="project" value="InterPro"/>
</dbReference>
<feature type="transmembrane region" description="Helical" evidence="7">
    <location>
        <begin position="60"/>
        <end position="78"/>
    </location>
</feature>
<feature type="transmembrane region" description="Helical" evidence="7">
    <location>
        <begin position="174"/>
        <end position="196"/>
    </location>
</feature>
<evidence type="ECO:0000256" key="7">
    <source>
        <dbReference type="SAM" id="Phobius"/>
    </source>
</evidence>
<accession>A0A2M7B5V6</accession>
<dbReference type="GO" id="GO:0006813">
    <property type="term" value="P:potassium ion transport"/>
    <property type="evidence" value="ECO:0007669"/>
    <property type="project" value="InterPro"/>
</dbReference>
<feature type="transmembrane region" description="Helical" evidence="7">
    <location>
        <begin position="288"/>
        <end position="310"/>
    </location>
</feature>
<evidence type="ECO:0000256" key="6">
    <source>
        <dbReference type="ARBA" id="ARBA00023136"/>
    </source>
</evidence>
<reference evidence="10" key="1">
    <citation type="submission" date="2017-09" db="EMBL/GenBank/DDBJ databases">
        <title>Depth-based differentiation of microbial function through sediment-hosted aquifers and enrichment of novel symbionts in the deep terrestrial subsurface.</title>
        <authorList>
            <person name="Probst A.J."/>
            <person name="Ladd B."/>
            <person name="Jarett J.K."/>
            <person name="Geller-Mcgrath D.E."/>
            <person name="Sieber C.M.K."/>
            <person name="Emerson J.B."/>
            <person name="Anantharaman K."/>
            <person name="Thomas B.C."/>
            <person name="Malmstrom R."/>
            <person name="Stieglmeier M."/>
            <person name="Klingl A."/>
            <person name="Woyke T."/>
            <person name="Ryan C.M."/>
            <person name="Banfield J.F."/>
        </authorList>
    </citation>
    <scope>NUCLEOTIDE SEQUENCE [LARGE SCALE GENOMIC DNA]</scope>
</reference>
<evidence type="ECO:0000256" key="3">
    <source>
        <dbReference type="ARBA" id="ARBA00022448"/>
    </source>
</evidence>
<evidence type="ECO:0000256" key="5">
    <source>
        <dbReference type="ARBA" id="ARBA00022989"/>
    </source>
</evidence>
<dbReference type="Gene3D" id="3.40.50.720">
    <property type="entry name" value="NAD(P)-binding Rossmann-like Domain"/>
    <property type="match status" value="1"/>
</dbReference>
<keyword evidence="6 7" id="KW-0472">Membrane</keyword>
<feature type="transmembrane region" description="Helical" evidence="7">
    <location>
        <begin position="30"/>
        <end position="48"/>
    </location>
</feature>
<feature type="transmembrane region" description="Helical" evidence="7">
    <location>
        <begin position="355"/>
        <end position="374"/>
    </location>
</feature>
<dbReference type="PANTHER" id="PTHR42751:SF3">
    <property type="entry name" value="SODIUM_GLUTAMATE SYMPORTER"/>
    <property type="match status" value="1"/>
</dbReference>
<evidence type="ECO:0000313" key="9">
    <source>
        <dbReference type="EMBL" id="PIU98487.1"/>
    </source>
</evidence>
<dbReference type="PROSITE" id="PS51201">
    <property type="entry name" value="RCK_N"/>
    <property type="match status" value="1"/>
</dbReference>
<comment type="similarity">
    <text evidence="2">Belongs to the monovalent cation:proton antiporter 2 (CPA2) transporter (TC 2.A.37) family.</text>
</comment>
<evidence type="ECO:0000259" key="8">
    <source>
        <dbReference type="PROSITE" id="PS51201"/>
    </source>
</evidence>
<keyword evidence="5 7" id="KW-1133">Transmembrane helix</keyword>
<organism evidence="9 10">
    <name type="scientific">Candidatus Wolfebacteria bacterium CG03_land_8_20_14_0_80_40_12</name>
    <dbReference type="NCBI Taxonomy" id="1975069"/>
    <lineage>
        <taxon>Bacteria</taxon>
        <taxon>Candidatus Wolfeibacteriota</taxon>
    </lineage>
</organism>
<comment type="subcellular location">
    <subcellularLocation>
        <location evidence="1">Membrane</location>
        <topology evidence="1">Multi-pass membrane protein</topology>
    </subcellularLocation>
</comment>
<dbReference type="PANTHER" id="PTHR42751">
    <property type="entry name" value="SODIUM/HYDROGEN EXCHANGER FAMILY/TRKA DOMAIN PROTEIN"/>
    <property type="match status" value="1"/>
</dbReference>
<evidence type="ECO:0000256" key="1">
    <source>
        <dbReference type="ARBA" id="ARBA00004141"/>
    </source>
</evidence>
<dbReference type="InterPro" id="IPR003148">
    <property type="entry name" value="RCK_N"/>
</dbReference>
<feature type="transmembrane region" description="Helical" evidence="7">
    <location>
        <begin position="146"/>
        <end position="168"/>
    </location>
</feature>
<dbReference type="Gene3D" id="1.20.1530.20">
    <property type="match status" value="1"/>
</dbReference>
<feature type="transmembrane region" description="Helical" evidence="7">
    <location>
        <begin position="85"/>
        <end position="109"/>
    </location>
</feature>
<sequence length="560" mass="62476">MSTGIFELTIVILIAAGLGVVAKLLKQPVILAYIFTGIIIGIFSFFHLNNKELFQTFSELGIMFLLFLVGLEINYVSLKIVGKTAILVGLAQIIFTSVIGYLISIFLGFSQLHSLYIAITLTFSSTIIVVKLLSEKKDLNSLYGKISIGFLLVQDFIAILILIFLSGFQTGEKIILGDIVFTVFKGLTLFILMIYLGRKILPLVFDKIARSQELLFLASLAWCLTIAASVVKAGFSIEIGGFLAGLALANSSENFQISARIKPLRDFFILIFFVILGSSLIFSDFSGLILPIIVLSLFVLIGNPLIVLIIMGLLGYRKRTSFMCGATVAQISEFSLILAALGYKLGHLNSGVVSLITAVGIITITLSTYLIIYAEKIFKRLSRLLSLFERKRIREDDSFTKQFKKPIILIGAHRLGQSIAHHISKEHLLIIDFDPEMISRLKRCGFDYIFGDISDAEIFERANFEEARLVISTSTNFEDNFALLLNLNSFKNRGQLKIILRAADEKEALLFYKEGADYVLLPYFTSGQYLGKTIAVDPSLQILKQLKTRDLEMMKRMLYS</sequence>
<evidence type="ECO:0000313" key="10">
    <source>
        <dbReference type="Proteomes" id="UP000228949"/>
    </source>
</evidence>
<feature type="transmembrane region" description="Helical" evidence="7">
    <location>
        <begin position="6"/>
        <end position="25"/>
    </location>
</feature>
<evidence type="ECO:0000256" key="4">
    <source>
        <dbReference type="ARBA" id="ARBA00022692"/>
    </source>
</evidence>
<name>A0A2M7B5V6_9BACT</name>
<feature type="transmembrane region" description="Helical" evidence="7">
    <location>
        <begin position="264"/>
        <end position="282"/>
    </location>
</feature>
<dbReference type="Pfam" id="PF02254">
    <property type="entry name" value="TrkA_N"/>
    <property type="match status" value="1"/>
</dbReference>
<keyword evidence="4 7" id="KW-0812">Transmembrane</keyword>
<evidence type="ECO:0000256" key="2">
    <source>
        <dbReference type="ARBA" id="ARBA00005551"/>
    </source>
</evidence>
<dbReference type="GO" id="GO:0016020">
    <property type="term" value="C:membrane"/>
    <property type="evidence" value="ECO:0007669"/>
    <property type="project" value="UniProtKB-SubCell"/>
</dbReference>
<keyword evidence="3" id="KW-0813">Transport</keyword>
<dbReference type="Proteomes" id="UP000228949">
    <property type="component" value="Unassembled WGS sequence"/>
</dbReference>
<dbReference type="SUPFAM" id="SSF51735">
    <property type="entry name" value="NAD(P)-binding Rossmann-fold domains"/>
    <property type="match status" value="1"/>
</dbReference>
<feature type="domain" description="RCK N-terminal" evidence="8">
    <location>
        <begin position="404"/>
        <end position="520"/>
    </location>
</feature>
<dbReference type="InterPro" id="IPR006153">
    <property type="entry name" value="Cation/H_exchanger_TM"/>
</dbReference>
<proteinExistence type="inferred from homology"/>
<dbReference type="GO" id="GO:1902600">
    <property type="term" value="P:proton transmembrane transport"/>
    <property type="evidence" value="ECO:0007669"/>
    <property type="project" value="InterPro"/>
</dbReference>
<dbReference type="Pfam" id="PF00999">
    <property type="entry name" value="Na_H_Exchanger"/>
    <property type="match status" value="1"/>
</dbReference>
<comment type="caution">
    <text evidence="9">The sequence shown here is derived from an EMBL/GenBank/DDBJ whole genome shotgun (WGS) entry which is preliminary data.</text>
</comment>
<protein>
    <submittedName>
        <fullName evidence="9">Sodium:proton exchanger</fullName>
    </submittedName>
</protein>
<gene>
    <name evidence="9" type="ORF">COS61_01130</name>
</gene>
<feature type="transmembrane region" description="Helical" evidence="7">
    <location>
        <begin position="115"/>
        <end position="134"/>
    </location>
</feature>
<dbReference type="InterPro" id="IPR036291">
    <property type="entry name" value="NAD(P)-bd_dom_sf"/>
</dbReference>
<feature type="transmembrane region" description="Helical" evidence="7">
    <location>
        <begin position="322"/>
        <end position="343"/>
    </location>
</feature>
<dbReference type="InterPro" id="IPR038770">
    <property type="entry name" value="Na+/solute_symporter_sf"/>
</dbReference>